<sequence length="83" mass="9068">MPDEFARPVAFPIMESGIPEWVHATLSRQYASILDEPIPMTLINLLLSDGEQSLADRAPLDMPPSLHADMHAIMESVALATSP</sequence>
<reference evidence="1 2" key="1">
    <citation type="submission" date="2018-02" db="EMBL/GenBank/DDBJ databases">
        <authorList>
            <person name="Skraban J."/>
            <person name="Trcek J."/>
        </authorList>
    </citation>
    <scope>NUCLEOTIDE SEQUENCE [LARGE SCALE GENOMIC DNA]</scope>
    <source>
        <strain evidence="1 2">AV446</strain>
    </source>
</reference>
<dbReference type="Proteomes" id="UP000248116">
    <property type="component" value="Unassembled WGS sequence"/>
</dbReference>
<name>A0ABX5P5Z0_9PROT</name>
<dbReference type="RefSeq" id="WP_110560160.1">
    <property type="nucleotide sequence ID" value="NZ_JAHRDT010000003.1"/>
</dbReference>
<proteinExistence type="predicted"/>
<keyword evidence="2" id="KW-1185">Reference proteome</keyword>
<evidence type="ECO:0000313" key="2">
    <source>
        <dbReference type="Proteomes" id="UP000248116"/>
    </source>
</evidence>
<dbReference type="EMBL" id="PRCW01000062">
    <property type="protein sequence ID" value="PYD47716.1"/>
    <property type="molecule type" value="Genomic_DNA"/>
</dbReference>
<evidence type="ECO:0000313" key="1">
    <source>
        <dbReference type="EMBL" id="PYD47716.1"/>
    </source>
</evidence>
<gene>
    <name evidence="1" type="ORF">C3920_08125</name>
</gene>
<organism evidence="1 2">
    <name type="scientific">Novacetimonas pomaceti</name>
    <dbReference type="NCBI Taxonomy" id="2021998"/>
    <lineage>
        <taxon>Bacteria</taxon>
        <taxon>Pseudomonadati</taxon>
        <taxon>Pseudomonadota</taxon>
        <taxon>Alphaproteobacteria</taxon>
        <taxon>Acetobacterales</taxon>
        <taxon>Acetobacteraceae</taxon>
        <taxon>Novacetimonas</taxon>
    </lineage>
</organism>
<protein>
    <submittedName>
        <fullName evidence="1">Uncharacterized protein</fullName>
    </submittedName>
</protein>
<comment type="caution">
    <text evidence="1">The sequence shown here is derived from an EMBL/GenBank/DDBJ whole genome shotgun (WGS) entry which is preliminary data.</text>
</comment>
<accession>A0ABX5P5Z0</accession>